<dbReference type="SUPFAM" id="SSF111331">
    <property type="entry name" value="NAD kinase/diacylglycerol kinase-like"/>
    <property type="match status" value="1"/>
</dbReference>
<feature type="transmembrane region" description="Helical" evidence="1">
    <location>
        <begin position="18"/>
        <end position="37"/>
    </location>
</feature>
<protein>
    <submittedName>
        <fullName evidence="3">Diacylglycerol kinase family enzyme</fullName>
    </submittedName>
</protein>
<keyword evidence="1" id="KW-0812">Transmembrane</keyword>
<dbReference type="InterPro" id="IPR016064">
    <property type="entry name" value="NAD/diacylglycerol_kinase_sf"/>
</dbReference>
<dbReference type="PROSITE" id="PS50146">
    <property type="entry name" value="DAGK"/>
    <property type="match status" value="1"/>
</dbReference>
<dbReference type="InterPro" id="IPR017438">
    <property type="entry name" value="ATP-NAD_kinase_N"/>
</dbReference>
<dbReference type="InterPro" id="IPR001206">
    <property type="entry name" value="Diacylglycerol_kinase_cat_dom"/>
</dbReference>
<reference evidence="3 4" key="1">
    <citation type="submission" date="2016-10" db="EMBL/GenBank/DDBJ databases">
        <authorList>
            <person name="de Groot N.N."/>
        </authorList>
    </citation>
    <scope>NUCLEOTIDE SEQUENCE [LARGE SCALE GENOMIC DNA]</scope>
    <source>
        <strain evidence="3 4">DSM 44215</strain>
    </source>
</reference>
<dbReference type="Gene3D" id="2.60.200.40">
    <property type="match status" value="1"/>
</dbReference>
<gene>
    <name evidence="3" type="ORF">SAMN04488548_1341854</name>
</gene>
<evidence type="ECO:0000313" key="3">
    <source>
        <dbReference type="EMBL" id="SDU52723.1"/>
    </source>
</evidence>
<organism evidence="3 4">
    <name type="scientific">Gordonia westfalica</name>
    <dbReference type="NCBI Taxonomy" id="158898"/>
    <lineage>
        <taxon>Bacteria</taxon>
        <taxon>Bacillati</taxon>
        <taxon>Actinomycetota</taxon>
        <taxon>Actinomycetes</taxon>
        <taxon>Mycobacteriales</taxon>
        <taxon>Gordoniaceae</taxon>
        <taxon>Gordonia</taxon>
    </lineage>
</organism>
<feature type="domain" description="DAGKc" evidence="2">
    <location>
        <begin position="132"/>
        <end position="261"/>
    </location>
</feature>
<evidence type="ECO:0000256" key="1">
    <source>
        <dbReference type="SAM" id="Phobius"/>
    </source>
</evidence>
<keyword evidence="1" id="KW-1133">Transmembrane helix</keyword>
<feature type="transmembrane region" description="Helical" evidence="1">
    <location>
        <begin position="43"/>
        <end position="66"/>
    </location>
</feature>
<proteinExistence type="predicted"/>
<dbReference type="GO" id="GO:0016301">
    <property type="term" value="F:kinase activity"/>
    <property type="evidence" value="ECO:0007669"/>
    <property type="project" value="UniProtKB-KW"/>
</dbReference>
<feature type="transmembrane region" description="Helical" evidence="1">
    <location>
        <begin position="73"/>
        <end position="91"/>
    </location>
</feature>
<keyword evidence="3" id="KW-0418">Kinase</keyword>
<accession>A0A1H2J8D4</accession>
<dbReference type="Gene3D" id="3.40.50.10330">
    <property type="entry name" value="Probable inorganic polyphosphate/atp-NAD kinase, domain 1"/>
    <property type="match status" value="1"/>
</dbReference>
<feature type="transmembrane region" description="Helical" evidence="1">
    <location>
        <begin position="97"/>
        <end position="117"/>
    </location>
</feature>
<evidence type="ECO:0000313" key="4">
    <source>
        <dbReference type="Proteomes" id="UP000183180"/>
    </source>
</evidence>
<keyword evidence="3" id="KW-0808">Transferase</keyword>
<keyword evidence="1" id="KW-0472">Membrane</keyword>
<dbReference type="RefSeq" id="WP_074850167.1">
    <property type="nucleotide sequence ID" value="NZ_FNLM01000034.1"/>
</dbReference>
<dbReference type="AlphaFoldDB" id="A0A1H2J8D4"/>
<sequence length="449" mass="47814">MNVETATPVDERPVSRRWWARAALAAVIVAIILPIAVSGLRALLTLLLVCVICAVVIVVAAYWFLISRGAVRALAAVVVVLPIPFVAIYLIREGQLWVVIVSAALVVVAIACARRALRPTPAQSLMPEHPAPPVLHPFLVMNPRSGGGKVVRFDLQRRAEALGAEVALLSGPEHLDVTELARDAVRRGADLLGVAGGDGTQALVAAVAAEYHVPFLVISAGTRNHFALDLGLDRKDPARCLDALYDGVEVYVDLGWINGRPFVNNASFGVYAEVVQSPQYRDDKTRTVLRMLPDLLGSGAGTRLSARVGDDTVTGPQAILVSNGPYATNDVAGLGRRTRIDSGLLGVVTVSVADTAQAVGLLRSGHGQGLVQRTTTEVVVDADVAEIPVGVDGESVRLPTPVRCTITPAALRVRVPRERPEIRVAPPQLDWIRLWNLLRPGPVGRRVGG</sequence>
<dbReference type="Proteomes" id="UP000183180">
    <property type="component" value="Unassembled WGS sequence"/>
</dbReference>
<evidence type="ECO:0000259" key="2">
    <source>
        <dbReference type="PROSITE" id="PS50146"/>
    </source>
</evidence>
<dbReference type="OrthoDB" id="3208200at2"/>
<dbReference type="STRING" id="158898.SAMN04488548_1341854"/>
<dbReference type="EMBL" id="FNLM01000034">
    <property type="protein sequence ID" value="SDU52723.1"/>
    <property type="molecule type" value="Genomic_DNA"/>
</dbReference>
<name>A0A1H2J8D4_9ACTN</name>
<dbReference type="Pfam" id="PF00781">
    <property type="entry name" value="DAGK_cat"/>
    <property type="match status" value="1"/>
</dbReference>